<name>A0ABX3AYC7_ALILO</name>
<evidence type="ECO:0000313" key="2">
    <source>
        <dbReference type="Proteomes" id="UP000095059"/>
    </source>
</evidence>
<proteinExistence type="predicted"/>
<dbReference type="RefSeq" id="WP_017022680.1">
    <property type="nucleotide sequence ID" value="NZ_AJYJ02000033.1"/>
</dbReference>
<dbReference type="InterPro" id="IPR021271">
    <property type="entry name" value="DUF2850"/>
</dbReference>
<sequence length="128" mass="14733">MMSQTQQKELKKRKIRLLVLMSFFAVGLVSAVIAAMFRVGFFAQMPVSQLYGNWVELGVPTYVQDSFTVNSSGVYTHGRLINTKFDFDGKTLTYMHGETEYVYLVEDNDGAELLRMKPTHYKSNFRKQ</sequence>
<evidence type="ECO:0008006" key="3">
    <source>
        <dbReference type="Google" id="ProtNLM"/>
    </source>
</evidence>
<keyword evidence="2" id="KW-1185">Reference proteome</keyword>
<dbReference type="Proteomes" id="UP000095059">
    <property type="component" value="Unassembled WGS sequence"/>
</dbReference>
<evidence type="ECO:0000313" key="1">
    <source>
        <dbReference type="EMBL" id="OEF19797.1"/>
    </source>
</evidence>
<organism evidence="1 2">
    <name type="scientific">Aliivibrio logei 5S-186</name>
    <dbReference type="NCBI Taxonomy" id="626086"/>
    <lineage>
        <taxon>Bacteria</taxon>
        <taxon>Pseudomonadati</taxon>
        <taxon>Pseudomonadota</taxon>
        <taxon>Gammaproteobacteria</taxon>
        <taxon>Vibrionales</taxon>
        <taxon>Vibrionaceae</taxon>
        <taxon>Aliivibrio</taxon>
    </lineage>
</organism>
<reference evidence="1 2" key="1">
    <citation type="journal article" date="2012" name="Science">
        <title>Ecological populations of bacteria act as socially cohesive units of antibiotic production and resistance.</title>
        <authorList>
            <person name="Cordero O.X."/>
            <person name="Wildschutte H."/>
            <person name="Kirkup B."/>
            <person name="Proehl S."/>
            <person name="Ngo L."/>
            <person name="Hussain F."/>
            <person name="Le Roux F."/>
            <person name="Mincer T."/>
            <person name="Polz M.F."/>
        </authorList>
    </citation>
    <scope>NUCLEOTIDE SEQUENCE [LARGE SCALE GENOMIC DNA]</scope>
    <source>
        <strain evidence="1 2">5S-186</strain>
    </source>
</reference>
<accession>A0ABX3AYC7</accession>
<comment type="caution">
    <text evidence="1">The sequence shown here is derived from an EMBL/GenBank/DDBJ whole genome shotgun (WGS) entry which is preliminary data.</text>
</comment>
<dbReference type="Pfam" id="PF11012">
    <property type="entry name" value="DUF2850"/>
    <property type="match status" value="1"/>
</dbReference>
<dbReference type="EMBL" id="AJYJ02000033">
    <property type="protein sequence ID" value="OEF19797.1"/>
    <property type="molecule type" value="Genomic_DNA"/>
</dbReference>
<gene>
    <name evidence="1" type="ORF">A1Q5_04000</name>
</gene>
<protein>
    <recommendedName>
        <fullName evidence="3">DUF2850 domain-containing protein</fullName>
    </recommendedName>
</protein>